<dbReference type="PROSITE" id="PS00523">
    <property type="entry name" value="SULFATASE_1"/>
    <property type="match status" value="1"/>
</dbReference>
<comment type="similarity">
    <text evidence="1">Belongs to the sulfatase family.</text>
</comment>
<dbReference type="Gene3D" id="3.40.720.10">
    <property type="entry name" value="Alkaline Phosphatase, subunit A"/>
    <property type="match status" value="1"/>
</dbReference>
<accession>A0ABR9T2I8</accession>
<keyword evidence="2" id="KW-0378">Hydrolase</keyword>
<evidence type="ECO:0000259" key="3">
    <source>
        <dbReference type="Pfam" id="PF00884"/>
    </source>
</evidence>
<dbReference type="Pfam" id="PF00884">
    <property type="entry name" value="Sulfatase"/>
    <property type="match status" value="1"/>
</dbReference>
<dbReference type="Proteomes" id="UP000618319">
    <property type="component" value="Unassembled WGS sequence"/>
</dbReference>
<name>A0ABR9T2I8_9SPHI</name>
<evidence type="ECO:0000256" key="1">
    <source>
        <dbReference type="ARBA" id="ARBA00008779"/>
    </source>
</evidence>
<proteinExistence type="inferred from homology"/>
<evidence type="ECO:0000313" key="5">
    <source>
        <dbReference type="Proteomes" id="UP000618319"/>
    </source>
</evidence>
<dbReference type="InterPro" id="IPR052701">
    <property type="entry name" value="GAG_Ulvan_Degrading_Sulfatases"/>
</dbReference>
<keyword evidence="5" id="KW-1185">Reference proteome</keyword>
<dbReference type="InterPro" id="IPR000917">
    <property type="entry name" value="Sulfatase_N"/>
</dbReference>
<dbReference type="EMBL" id="PSKQ01000007">
    <property type="protein sequence ID" value="MBE8719232.1"/>
    <property type="molecule type" value="Genomic_DNA"/>
</dbReference>
<protein>
    <submittedName>
        <fullName evidence="4">Arylsulfatase</fullName>
    </submittedName>
</protein>
<feature type="domain" description="Sulfatase N-terminal" evidence="3">
    <location>
        <begin position="40"/>
        <end position="382"/>
    </location>
</feature>
<organism evidence="4 5">
    <name type="scientific">Sphingobacterium pedocola</name>
    <dbReference type="NCBI Taxonomy" id="2082722"/>
    <lineage>
        <taxon>Bacteria</taxon>
        <taxon>Pseudomonadati</taxon>
        <taxon>Bacteroidota</taxon>
        <taxon>Sphingobacteriia</taxon>
        <taxon>Sphingobacteriales</taxon>
        <taxon>Sphingobacteriaceae</taxon>
        <taxon>Sphingobacterium</taxon>
    </lineage>
</organism>
<sequence length="487" mass="55001">MNKYFPQQTVFSKHFLALLVILIFSFTSEEVAFSQTKGKPNIILILADDLGYGDVGYNGQKLIQTPYIDRLAAEGMRFDQFYAGTSVCAPSRSALMTGQHSGHTYIRGNLGVNPEGQYPIADSVLTIAEVLQQAGYITGAFGKWGLGPVLSEGDPTKQGFDRFFGYNCQSLAHRYYPTHLWKDTTKVILTENGDLAYQEQYAPELIQHEALAFIEENKEKPFFLFLPHILPHAELLVPEDSLFYQYKGKFPEEPYLGEDYKKGTRPAGYTSQRYPRATFAAMVARLDLYVGQVLNKLQSLGLDENTLVIFSSDNGPHREGGADPLFFNSNGGLRGLKRDLYEGGIRVPFVAHWPGTIQAKSNSNHLGAFWDIFPTFAEIAGVRNSNAVDGISLLNTLLGEKEQRKHPYLYWEFHEQGGKQAIRSGRWKGIRLNAMTESPQQLELYDITEDPQERHDVADKHPELVKKIERWMTEAHQESAIFPFTVR</sequence>
<dbReference type="PANTHER" id="PTHR43751:SF3">
    <property type="entry name" value="SULFATASE N-TERMINAL DOMAIN-CONTAINING PROTEIN"/>
    <property type="match status" value="1"/>
</dbReference>
<evidence type="ECO:0000313" key="4">
    <source>
        <dbReference type="EMBL" id="MBE8719232.1"/>
    </source>
</evidence>
<dbReference type="PANTHER" id="PTHR43751">
    <property type="entry name" value="SULFATASE"/>
    <property type="match status" value="1"/>
</dbReference>
<dbReference type="SUPFAM" id="SSF53649">
    <property type="entry name" value="Alkaline phosphatase-like"/>
    <property type="match status" value="1"/>
</dbReference>
<dbReference type="Gene3D" id="3.30.1120.10">
    <property type="match status" value="1"/>
</dbReference>
<evidence type="ECO:0000256" key="2">
    <source>
        <dbReference type="ARBA" id="ARBA00022801"/>
    </source>
</evidence>
<dbReference type="CDD" id="cd16145">
    <property type="entry name" value="ARS_like"/>
    <property type="match status" value="1"/>
</dbReference>
<reference evidence="4 5" key="1">
    <citation type="submission" date="2018-02" db="EMBL/GenBank/DDBJ databases">
        <title>Sphingobacterium KA21.</title>
        <authorList>
            <person name="Vasarhelyi B.M."/>
            <person name="Deshmukh S."/>
            <person name="Balint B."/>
            <person name="Kukolya J."/>
        </authorList>
    </citation>
    <scope>NUCLEOTIDE SEQUENCE [LARGE SCALE GENOMIC DNA]</scope>
    <source>
        <strain evidence="4 5">Ka21</strain>
    </source>
</reference>
<comment type="caution">
    <text evidence="4">The sequence shown here is derived from an EMBL/GenBank/DDBJ whole genome shotgun (WGS) entry which is preliminary data.</text>
</comment>
<dbReference type="RefSeq" id="WP_196939201.1">
    <property type="nucleotide sequence ID" value="NZ_MU158689.1"/>
</dbReference>
<dbReference type="InterPro" id="IPR024607">
    <property type="entry name" value="Sulfatase_CS"/>
</dbReference>
<dbReference type="InterPro" id="IPR017850">
    <property type="entry name" value="Alkaline_phosphatase_core_sf"/>
</dbReference>
<gene>
    <name evidence="4" type="ORF">C4F40_00625</name>
</gene>